<reference evidence="1" key="1">
    <citation type="submission" date="2022-11" db="EMBL/GenBank/DDBJ databases">
        <title>Lysinibacillus irui.</title>
        <authorList>
            <person name="Akintayo S.O."/>
        </authorList>
    </citation>
    <scope>NUCLEOTIDE SEQUENCE</scope>
    <source>
        <strain evidence="1">IRB4-01</strain>
    </source>
</reference>
<dbReference type="RefSeq" id="WP_274794809.1">
    <property type="nucleotide sequence ID" value="NZ_CP113527.1"/>
</dbReference>
<evidence type="ECO:0008006" key="3">
    <source>
        <dbReference type="Google" id="ProtNLM"/>
    </source>
</evidence>
<evidence type="ECO:0000313" key="2">
    <source>
        <dbReference type="Proteomes" id="UP001219585"/>
    </source>
</evidence>
<proteinExistence type="predicted"/>
<organism evidence="1 2">
    <name type="scientific">Lysinibacillus irui</name>
    <dbReference type="NCBI Taxonomy" id="2998077"/>
    <lineage>
        <taxon>Bacteria</taxon>
        <taxon>Bacillati</taxon>
        <taxon>Bacillota</taxon>
        <taxon>Bacilli</taxon>
        <taxon>Bacillales</taxon>
        <taxon>Bacillaceae</taxon>
        <taxon>Lysinibacillus</taxon>
    </lineage>
</organism>
<dbReference type="AlphaFoldDB" id="A0AAJ5RL96"/>
<dbReference type="KEGG" id="liu:OU989_20725"/>
<name>A0AAJ5RL96_9BACI</name>
<dbReference type="EMBL" id="CP113527">
    <property type="protein sequence ID" value="WDV06622.1"/>
    <property type="molecule type" value="Genomic_DNA"/>
</dbReference>
<sequence length="216" mass="24321">MKKRIGCLHAHYSNIEYIERTFQNDEDMELLHFVDPGVMQQVSKGMGDVARKVKEQIEWIASCDVDAILITCTNYIALLQDDATVDSSIPIIKIDELYFESICKVQQPITILFTNPMTVEGTMARLHQYAKHHEKSVTVVAKVIENTFDLIMQGKKEAYSDAILQTLLSLTDEQRLISVAQLSMVDAAQQFEEQTAISVIHPLKPLVAVVKKSLGI</sequence>
<protein>
    <recommendedName>
        <fullName evidence="3">Asp/Glu/hydantoin racemase</fullName>
    </recommendedName>
</protein>
<evidence type="ECO:0000313" key="1">
    <source>
        <dbReference type="EMBL" id="WDV06622.1"/>
    </source>
</evidence>
<accession>A0AAJ5RL96</accession>
<gene>
    <name evidence="1" type="ORF">OU989_20725</name>
</gene>
<dbReference type="Proteomes" id="UP001219585">
    <property type="component" value="Chromosome"/>
</dbReference>